<protein>
    <submittedName>
        <fullName evidence="4">Superinfection immunity protein</fullName>
    </submittedName>
</protein>
<feature type="signal peptide" evidence="3">
    <location>
        <begin position="1"/>
        <end position="34"/>
    </location>
</feature>
<evidence type="ECO:0000313" key="4">
    <source>
        <dbReference type="EMBL" id="QDH13018.1"/>
    </source>
</evidence>
<dbReference type="RefSeq" id="WP_141442661.1">
    <property type="nucleotide sequence ID" value="NZ_CP038231.1"/>
</dbReference>
<evidence type="ECO:0000256" key="2">
    <source>
        <dbReference type="SAM" id="Phobius"/>
    </source>
</evidence>
<proteinExistence type="predicted"/>
<dbReference type="Pfam" id="PF14373">
    <property type="entry name" value="Imm_superinfect"/>
    <property type="match status" value="1"/>
</dbReference>
<reference evidence="4 5" key="1">
    <citation type="submission" date="2019-03" db="EMBL/GenBank/DDBJ databases">
        <title>The complete genome sequence of Swingsia_sp. F3b2 LMG30590(T).</title>
        <authorList>
            <person name="Chua K.-O."/>
            <person name="Chan K.-G."/>
            <person name="See-Too W.-S."/>
        </authorList>
    </citation>
    <scope>NUCLEOTIDE SEQUENCE [LARGE SCALE GENOMIC DNA]</scope>
    <source>
        <strain evidence="4 5">F3b2</strain>
    </source>
</reference>
<accession>A0A4Y6U8X8</accession>
<organism evidence="4 5">
    <name type="scientific">Formicincola oecophyllae</name>
    <dbReference type="NCBI Taxonomy" id="2558361"/>
    <lineage>
        <taxon>Bacteria</taxon>
        <taxon>Pseudomonadati</taxon>
        <taxon>Pseudomonadota</taxon>
        <taxon>Alphaproteobacteria</taxon>
        <taxon>Acetobacterales</taxon>
        <taxon>Acetobacteraceae</taxon>
        <taxon>Formicincola</taxon>
    </lineage>
</organism>
<feature type="transmembrane region" description="Helical" evidence="2">
    <location>
        <begin position="534"/>
        <end position="558"/>
    </location>
</feature>
<dbReference type="AlphaFoldDB" id="A0A4Y6U8X8"/>
<feature type="chain" id="PRO_5021310151" evidence="3">
    <location>
        <begin position="35"/>
        <end position="565"/>
    </location>
</feature>
<feature type="region of interest" description="Disordered" evidence="1">
    <location>
        <begin position="441"/>
        <end position="471"/>
    </location>
</feature>
<name>A0A4Y6U8X8_9PROT</name>
<keyword evidence="2" id="KW-0472">Membrane</keyword>
<dbReference type="OrthoDB" id="1522627at2"/>
<dbReference type="InterPro" id="IPR016410">
    <property type="entry name" value="Phage_imm"/>
</dbReference>
<keyword evidence="5" id="KW-1185">Reference proteome</keyword>
<gene>
    <name evidence="4" type="ORF">E3E12_01075</name>
</gene>
<sequence>MKQRKTKRPPFAQASAALLGTVALCGATTAPTFAAPLPPPVPEAATPLGPGDYVVPPLASASGPAHPKPLALHVAAGVESLRALISFIPCSHPPPSASPAEAARCKTPDITLLAKTWNVPVAAVPEGGKAPHRQLTNSSTMRFSLGSSGNPDGLADEGSDVDPSMGMEASFINMAPGHTAMPQLLVSGFTGGAHCCEVTSLYGRDSAGHWRSWNLPMQEGGPPPIIQPVPYNPAQANQNKGLFGTAGANSKALMRAFVLDDEAFFYSFASFASSFAPAVLMSWDPQKGLSTVTRQPAYRAWLQADARRTNAWARHSPPVDEPDGYLAWFVATAANLGRLEEAWQVMLRYEDPKGDGFGMSRCMLDVPPTEQTHCTAEQNKLLPFPQGLAAFLVKQGYITQQEAAHLPQVAVADQERPPLRSMVTAAASVLEAPLPATPPTAVAAGGGAVTSAHTNTDAPAAETAESKNATTTEARNEILGSAQADLAAKSPHKPIMLWGRELTFLQFLLLGVFGLFVYLLPSAIAYARKLPKRALVLLLNVVTGFTIVGWFGALYLALFSQAGRR</sequence>
<evidence type="ECO:0000256" key="3">
    <source>
        <dbReference type="SAM" id="SignalP"/>
    </source>
</evidence>
<keyword evidence="2" id="KW-1133">Transmembrane helix</keyword>
<keyword evidence="2" id="KW-0812">Transmembrane</keyword>
<keyword evidence="3" id="KW-0732">Signal</keyword>
<dbReference type="Proteomes" id="UP000318709">
    <property type="component" value="Chromosome"/>
</dbReference>
<evidence type="ECO:0000256" key="1">
    <source>
        <dbReference type="SAM" id="MobiDB-lite"/>
    </source>
</evidence>
<evidence type="ECO:0000313" key="5">
    <source>
        <dbReference type="Proteomes" id="UP000318709"/>
    </source>
</evidence>
<feature type="transmembrane region" description="Helical" evidence="2">
    <location>
        <begin position="504"/>
        <end position="527"/>
    </location>
</feature>
<dbReference type="EMBL" id="CP038231">
    <property type="protein sequence ID" value="QDH13018.1"/>
    <property type="molecule type" value="Genomic_DNA"/>
</dbReference>
<dbReference type="KEGG" id="swf:E3E12_01075"/>